<feature type="transmembrane region" description="Helical" evidence="1">
    <location>
        <begin position="189"/>
        <end position="207"/>
    </location>
</feature>
<dbReference type="InterPro" id="IPR022324">
    <property type="entry name" value="Bacilysin_exporter_BacE_put"/>
</dbReference>
<feature type="transmembrane region" description="Helical" evidence="1">
    <location>
        <begin position="143"/>
        <end position="162"/>
    </location>
</feature>
<feature type="transmembrane region" description="Helical" evidence="1">
    <location>
        <begin position="78"/>
        <end position="97"/>
    </location>
</feature>
<dbReference type="GO" id="GO:0016020">
    <property type="term" value="C:membrane"/>
    <property type="evidence" value="ECO:0007669"/>
    <property type="project" value="InterPro"/>
</dbReference>
<dbReference type="InterPro" id="IPR001478">
    <property type="entry name" value="PDZ"/>
</dbReference>
<keyword evidence="4" id="KW-1185">Reference proteome</keyword>
<organism evidence="3 4">
    <name type="scientific">Rossellomorea aquimaris</name>
    <dbReference type="NCBI Taxonomy" id="189382"/>
    <lineage>
        <taxon>Bacteria</taxon>
        <taxon>Bacillati</taxon>
        <taxon>Bacillota</taxon>
        <taxon>Bacilli</taxon>
        <taxon>Bacillales</taxon>
        <taxon>Bacillaceae</taxon>
        <taxon>Rossellomorea</taxon>
    </lineage>
</organism>
<keyword evidence="1" id="KW-0812">Transmembrane</keyword>
<feature type="domain" description="PDZ" evidence="2">
    <location>
        <begin position="307"/>
        <end position="363"/>
    </location>
</feature>
<dbReference type="Gene3D" id="2.30.42.10">
    <property type="match status" value="1"/>
</dbReference>
<keyword evidence="3" id="KW-0645">Protease</keyword>
<feature type="transmembrane region" description="Helical" evidence="1">
    <location>
        <begin position="55"/>
        <end position="72"/>
    </location>
</feature>
<comment type="caution">
    <text evidence="3">The sequence shown here is derived from an EMBL/GenBank/DDBJ whole genome shotgun (WGS) entry which is preliminary data.</text>
</comment>
<evidence type="ECO:0000259" key="2">
    <source>
        <dbReference type="PROSITE" id="PS50106"/>
    </source>
</evidence>
<feature type="transmembrane region" description="Helical" evidence="1">
    <location>
        <begin position="16"/>
        <end position="35"/>
    </location>
</feature>
<dbReference type="AlphaFoldDB" id="A0A1J6VZ45"/>
<dbReference type="Proteomes" id="UP000182062">
    <property type="component" value="Unassembled WGS sequence"/>
</dbReference>
<feature type="transmembrane region" description="Helical" evidence="1">
    <location>
        <begin position="270"/>
        <end position="288"/>
    </location>
</feature>
<dbReference type="PRINTS" id="PR01988">
    <property type="entry name" value="EXPORTERBACE"/>
</dbReference>
<evidence type="ECO:0000313" key="3">
    <source>
        <dbReference type="EMBL" id="OIU69620.1"/>
    </source>
</evidence>
<feature type="transmembrane region" description="Helical" evidence="1">
    <location>
        <begin position="104"/>
        <end position="123"/>
    </location>
</feature>
<dbReference type="RefSeq" id="WP_071619724.1">
    <property type="nucleotide sequence ID" value="NZ_MINN01000117.1"/>
</dbReference>
<dbReference type="PROSITE" id="PS50106">
    <property type="entry name" value="PDZ"/>
    <property type="match status" value="1"/>
</dbReference>
<dbReference type="OrthoDB" id="198399at2"/>
<keyword evidence="1" id="KW-0472">Membrane</keyword>
<keyword evidence="1" id="KW-1133">Transmembrane helix</keyword>
<dbReference type="InterPro" id="IPR036034">
    <property type="entry name" value="PDZ_sf"/>
</dbReference>
<gene>
    <name evidence="3" type="ORF">BHE18_01480</name>
</gene>
<keyword evidence="3" id="KW-0378">Hydrolase</keyword>
<dbReference type="EMBL" id="MINN01000117">
    <property type="protein sequence ID" value="OIU69620.1"/>
    <property type="molecule type" value="Genomic_DNA"/>
</dbReference>
<reference evidence="3 4" key="1">
    <citation type="submission" date="2016-09" db="EMBL/GenBank/DDBJ databases">
        <title>Bacillus aquimaris SAMM genome sequence reveals colonization and biosurfactant production capacities.</title>
        <authorList>
            <person name="Waghmode S.R."/>
            <person name="Suryavanshi M.V."/>
        </authorList>
    </citation>
    <scope>NUCLEOTIDE SEQUENCE [LARGE SCALE GENOMIC DNA]</scope>
    <source>
        <strain evidence="3 4">SAMM</strain>
    </source>
</reference>
<protein>
    <submittedName>
        <fullName evidence="3">PDZ serine protease</fullName>
    </submittedName>
</protein>
<proteinExistence type="predicted"/>
<evidence type="ECO:0000313" key="4">
    <source>
        <dbReference type="Proteomes" id="UP000182062"/>
    </source>
</evidence>
<evidence type="ECO:0000256" key="1">
    <source>
        <dbReference type="SAM" id="Phobius"/>
    </source>
</evidence>
<dbReference type="SUPFAM" id="SSF50156">
    <property type="entry name" value="PDZ domain-like"/>
    <property type="match status" value="1"/>
</dbReference>
<sequence length="398" mass="44538">MVEVWLLDVLKALGKFILHPVLFLSVLLAIMTGYFRVKRERKDFNTRLLDGYHDLRVLLSYGIAVGLLFSLVTIGAGLVIPVFALTLIGALSVFFALTRNFHLVSAAITTGFSYFLLVTVHYFDLEIPYVHTYLEDLNLGLLSSVMVLAGVLTLIEGILIKLNGWKHTSPRLIKSERGLKVGVHKSKKLWLVPMFVLLPTGNLTLPFDWWPVFTLDTESYSLLCVPFLLGFQQLVKSTLPEVAIKQMGSHIFWLGAFILTLAVTGFWAPMFSVAAGVIAILGRAWLIYRHRSAEDSKLYYYKRQSKGVMILGILPGTPAEKLSLSIGEIILKVNGTDVNTERGFYEALQKNGAYCKLEVLGTNGENRFEQGALYEGDHHELGILFADQDSGWERHQVS</sequence>
<accession>A0A1J6VZ45</accession>
<dbReference type="GO" id="GO:0006508">
    <property type="term" value="P:proteolysis"/>
    <property type="evidence" value="ECO:0007669"/>
    <property type="project" value="UniProtKB-KW"/>
</dbReference>
<name>A0A1J6VZ45_9BACI</name>
<dbReference type="GO" id="GO:0008233">
    <property type="term" value="F:peptidase activity"/>
    <property type="evidence" value="ECO:0007669"/>
    <property type="project" value="UniProtKB-KW"/>
</dbReference>